<protein>
    <recommendedName>
        <fullName evidence="3">Glucose/Sorbosone dehydrogenase domain-containing protein</fullName>
    </recommendedName>
</protein>
<evidence type="ECO:0000256" key="2">
    <source>
        <dbReference type="SAM" id="SignalP"/>
    </source>
</evidence>
<feature type="region of interest" description="Disordered" evidence="1">
    <location>
        <begin position="328"/>
        <end position="355"/>
    </location>
</feature>
<dbReference type="SUPFAM" id="SSF50952">
    <property type="entry name" value="Soluble quinoprotein glucose dehydrogenase"/>
    <property type="match status" value="1"/>
</dbReference>
<dbReference type="AlphaFoldDB" id="A0A850PMH2"/>
<organism evidence="4 5">
    <name type="scientific">Mycolicibacterium hippocampi</name>
    <dbReference type="NCBI Taxonomy" id="659824"/>
    <lineage>
        <taxon>Bacteria</taxon>
        <taxon>Bacillati</taxon>
        <taxon>Actinomycetota</taxon>
        <taxon>Actinomycetes</taxon>
        <taxon>Mycobacteriales</taxon>
        <taxon>Mycobacteriaceae</taxon>
        <taxon>Mycolicibacterium</taxon>
    </lineage>
</organism>
<feature type="domain" description="Glucose/Sorbosone dehydrogenase" evidence="3">
    <location>
        <begin position="40"/>
        <end position="334"/>
    </location>
</feature>
<dbReference type="InterPro" id="IPR011042">
    <property type="entry name" value="6-blade_b-propeller_TolB-like"/>
</dbReference>
<keyword evidence="2" id="KW-0732">Signal</keyword>
<dbReference type="Proteomes" id="UP000570517">
    <property type="component" value="Unassembled WGS sequence"/>
</dbReference>
<dbReference type="PANTHER" id="PTHR19328">
    <property type="entry name" value="HEDGEHOG-INTERACTING PROTEIN"/>
    <property type="match status" value="1"/>
</dbReference>
<gene>
    <name evidence="4" type="ORF">HLY00_4682</name>
</gene>
<accession>A0A850PMH2</accession>
<evidence type="ECO:0000256" key="1">
    <source>
        <dbReference type="SAM" id="MobiDB-lite"/>
    </source>
</evidence>
<proteinExistence type="predicted"/>
<dbReference type="Gene3D" id="2.120.10.30">
    <property type="entry name" value="TolB, C-terminal domain"/>
    <property type="match status" value="1"/>
</dbReference>
<dbReference type="PANTHER" id="PTHR19328:SF13">
    <property type="entry name" value="HIPL1 PROTEIN"/>
    <property type="match status" value="1"/>
</dbReference>
<feature type="chain" id="PRO_5032598026" description="Glucose/Sorbosone dehydrogenase domain-containing protein" evidence="2">
    <location>
        <begin position="23"/>
        <end position="355"/>
    </location>
</feature>
<comment type="caution">
    <text evidence="4">The sequence shown here is derived from an EMBL/GenBank/DDBJ whole genome shotgun (WGS) entry which is preliminary data.</text>
</comment>
<dbReference type="InterPro" id="IPR012938">
    <property type="entry name" value="Glc/Sorbosone_DH"/>
</dbReference>
<dbReference type="InterPro" id="IPR011041">
    <property type="entry name" value="Quinoprot_gluc/sorb_DH_b-prop"/>
</dbReference>
<evidence type="ECO:0000313" key="5">
    <source>
        <dbReference type="Proteomes" id="UP000570517"/>
    </source>
</evidence>
<feature type="compositionally biased region" description="Basic and acidic residues" evidence="1">
    <location>
        <begin position="331"/>
        <end position="345"/>
    </location>
</feature>
<dbReference type="RefSeq" id="WP_256735834.1">
    <property type="nucleotide sequence ID" value="NZ_JABFYL010000005.1"/>
</dbReference>
<evidence type="ECO:0000313" key="4">
    <source>
        <dbReference type="EMBL" id="NVN48525.1"/>
    </source>
</evidence>
<dbReference type="EMBL" id="JABFYL010000005">
    <property type="protein sequence ID" value="NVN48525.1"/>
    <property type="molecule type" value="Genomic_DNA"/>
</dbReference>
<evidence type="ECO:0000259" key="3">
    <source>
        <dbReference type="Pfam" id="PF07995"/>
    </source>
</evidence>
<feature type="signal peptide" evidence="2">
    <location>
        <begin position="1"/>
        <end position="22"/>
    </location>
</feature>
<name>A0A850PMH2_9MYCO</name>
<dbReference type="Pfam" id="PF07995">
    <property type="entry name" value="GSDH"/>
    <property type="match status" value="1"/>
</dbReference>
<keyword evidence="5" id="KW-1185">Reference proteome</keyword>
<sequence>MAWAVAAVVTLMAAGCSSGDPASPDVQSAAVSTQDVATGLDVPWGISFLPDGTALIAERDTGVITHLTAPGQLREVGGVAGVAPRGEAGLLGVAVSPNFAQDQTVFAFLTTDADNRVVATRFDGDTLTDQRPILTGIPAAAIHDGGRILFGPDGKLYVTTGDAGNSGLAQDKSSLGGKILRIDPDGAIPADNPDPASPVWSYGHRNVQGLAWDGQGRAWATEYGASTWDEVNLIEPDGNYGWPEAEGQAGIPGLIDPQVQWRTSDASPSGMAYADGSLWVAGLRGERLWQLPVGADGQLGEPVAHFVEDFGRLRTVAAAPDGALWFTTSNRDGRGDPRDGDDRVISVRPETLTGG</sequence>
<reference evidence="4 5" key="1">
    <citation type="submission" date="2020-05" db="EMBL/GenBank/DDBJ databases">
        <title>Draft genome sequence of Mycobacterium hippocampi DL, isolated from European seabass, Dicentrarchus labrax, reared in fish farms.</title>
        <authorList>
            <person name="Stathopoulou P."/>
            <person name="Asimakis E."/>
            <person name="Tzokas K."/>
            <person name="Batargias C."/>
            <person name="Tsiamis G."/>
        </authorList>
    </citation>
    <scope>NUCLEOTIDE SEQUENCE [LARGE SCALE GENOMIC DNA]</scope>
    <source>
        <strain evidence="4 5">DL</strain>
    </source>
</reference>